<feature type="repeat" description="ANK" evidence="3">
    <location>
        <begin position="573"/>
        <end position="594"/>
    </location>
</feature>
<organism evidence="5 6">
    <name type="scientific">Amphimedon queenslandica</name>
    <name type="common">Sponge</name>
    <dbReference type="NCBI Taxonomy" id="400682"/>
    <lineage>
        <taxon>Eukaryota</taxon>
        <taxon>Metazoa</taxon>
        <taxon>Porifera</taxon>
        <taxon>Demospongiae</taxon>
        <taxon>Heteroscleromorpha</taxon>
        <taxon>Haplosclerida</taxon>
        <taxon>Niphatidae</taxon>
        <taxon>Amphimedon</taxon>
    </lineage>
</organism>
<dbReference type="Gene3D" id="1.10.533.10">
    <property type="entry name" value="Death Domain, Fas"/>
    <property type="match status" value="1"/>
</dbReference>
<accession>A0AAN0JMH8</accession>
<dbReference type="Proteomes" id="UP000007879">
    <property type="component" value="Unassembled WGS sequence"/>
</dbReference>
<feature type="repeat" description="ANK" evidence="3">
    <location>
        <begin position="1087"/>
        <end position="1108"/>
    </location>
</feature>
<evidence type="ECO:0000256" key="4">
    <source>
        <dbReference type="SAM" id="MobiDB-lite"/>
    </source>
</evidence>
<dbReference type="KEGG" id="aqu:109586460"/>
<dbReference type="PROSITE" id="PS50297">
    <property type="entry name" value="ANK_REP_REGION"/>
    <property type="match status" value="7"/>
</dbReference>
<reference evidence="5" key="2">
    <citation type="submission" date="2024-06" db="UniProtKB">
        <authorList>
            <consortium name="EnsemblMetazoa"/>
        </authorList>
    </citation>
    <scope>IDENTIFICATION</scope>
</reference>
<dbReference type="RefSeq" id="XP_019858209.1">
    <property type="nucleotide sequence ID" value="XM_020002650.1"/>
</dbReference>
<dbReference type="PROSITE" id="PS50088">
    <property type="entry name" value="ANK_REPEAT"/>
    <property type="match status" value="9"/>
</dbReference>
<dbReference type="SMART" id="SM00248">
    <property type="entry name" value="ANK"/>
    <property type="match status" value="26"/>
</dbReference>
<feature type="repeat" description="ANK" evidence="3">
    <location>
        <begin position="953"/>
        <end position="985"/>
    </location>
</feature>
<evidence type="ECO:0000313" key="5">
    <source>
        <dbReference type="EnsemblMetazoa" id="XP_019858209.1"/>
    </source>
</evidence>
<evidence type="ECO:0000313" key="6">
    <source>
        <dbReference type="Proteomes" id="UP000007879"/>
    </source>
</evidence>
<dbReference type="CDD" id="cd01670">
    <property type="entry name" value="Death"/>
    <property type="match status" value="1"/>
</dbReference>
<keyword evidence="1" id="KW-0677">Repeat</keyword>
<keyword evidence="6" id="KW-1185">Reference proteome</keyword>
<dbReference type="PANTHER" id="PTHR24198:SF165">
    <property type="entry name" value="ANKYRIN REPEAT-CONTAINING PROTEIN-RELATED"/>
    <property type="match status" value="1"/>
</dbReference>
<dbReference type="PANTHER" id="PTHR24198">
    <property type="entry name" value="ANKYRIN REPEAT AND PROTEIN KINASE DOMAIN-CONTAINING PROTEIN"/>
    <property type="match status" value="1"/>
</dbReference>
<evidence type="ECO:0000256" key="3">
    <source>
        <dbReference type="PROSITE-ProRule" id="PRU00023"/>
    </source>
</evidence>
<dbReference type="InterPro" id="IPR002110">
    <property type="entry name" value="Ankyrin_rpt"/>
</dbReference>
<keyword evidence="2 3" id="KW-0040">ANK repeat</keyword>
<dbReference type="Pfam" id="PF13637">
    <property type="entry name" value="Ank_4"/>
    <property type="match status" value="4"/>
</dbReference>
<dbReference type="Pfam" id="PF12796">
    <property type="entry name" value="Ank_2"/>
    <property type="match status" value="6"/>
</dbReference>
<sequence length="1385" mass="155678">MATSTSTSSSAPFINVCNKELNIEDFYDIYEKMEQLSPRWKQIAISLRLKISTINRIEADCRGDTVTCLQKVLEYWLIKDYDYERYGIPCWRRVCVAVKEGGRNSALADEIAREHPLPAMPPAGSTSSKEKSATPESDEVALSPASTDRATVYVHRPEINHPLAKKIYELQDVFADALQISMESFLKKPGLLHKILNYLTMHVHALLGPIRKNNPSTVQAVREEFSDIKTMTDLFIILQDKYVSWFNYELIIKLVRVFLSDNRTLKRAWSSYEEKLKDYFINSGGLLKDADAVEFGVKGVPPGTRVMIAKVDRDDYTLDDLFFFRSAIPEECDVPHYNIYFLRVRPGSVVLEYLISEYLYSLLFPLTTKLQQQLASIGITELTCGDSEDKYDLREFSIEEVKLSSTDIDICDPLWYENTSTPLHEAAWRGLRDEVQWLLDKFGYSTYHRGLHGWTPLHSASYGGHIEILQLLIHQYGIDAWSGSTSVLSYIISQYNLNANDTDTYGCTPLVYSCRSGSINSVKYLINNHNSDPNITDKYGMTCLHHCCRLGHIEITQCLIEVQHCDINKTDNEGRTLVHHAAQSGNFDLVQYLITEQGLSPTAATKNGITALHYASVSLNLSLVKELITTYQLDPHQADSKGKLPIHYAAESGDILLLELYVKDYKCSLSLTDNEGWNVIHYSSLKGHTHFVKHITSQYPQYISLIHSTDNDGRIPLHLACNSGNIQSVTFLINDMECDVTAKETSDETCVTFACFSGNLDLVQLLIQQYKLEPLATKKSGVTALHAAAGCGHTHILEWYSQEYSVDIPNHTSNNKYTLAHLAAYEGKLHCLQELINKYQCDVNATTTTGRTVLHKACEGGHVPVVLYLTSLPQCDVAANTSNGLTALHITCGYSDSLPILKHLVENHQLDLCAVNDEGMAPIHLACLKGRQELVQYIIEHIPSSLDLPVTGYGHTPFLTAVCFNQLDVIKYLISKKCNLSATDDEGYGAVHISVEEGHLNVLKYLIDNNYCNPNATDRQDRTPLHVAVAADKFELLEYLIKSSLLNNVQDKDGDTPLHFACRRGKQKMVSLLTSSANINILITNKKGQTPLHLAVASGHKDTAEALLFSVTGSSTHHDLLTATDNEGSTVFHTACSNGHIDVFCYLCHVYPEGVKSLDANKRSLLHISCERNWMDMVKELVEKYGLLPESQDKDGITCLHLLAKEGNIKIFQYLRHHIHSNAVPRDKSGRIPLHYACLFNRNEMALYLIKSCHYNPDDPDNNGYTSVHGACEAGNFELVLYFITECGCNAQAKTKDQKTLLYYAIKSSNLEMVRFLTDVMDLNPTSIDFEAAESNSAILKHLEETRKNVKNLVEVETRDDTNNLGHFIKNMPMMIDPSRQYYIS</sequence>
<dbReference type="GeneID" id="109586460"/>
<dbReference type="Gene3D" id="1.25.40.20">
    <property type="entry name" value="Ankyrin repeat-containing domain"/>
    <property type="match status" value="6"/>
</dbReference>
<evidence type="ECO:0008006" key="7">
    <source>
        <dbReference type="Google" id="ProtNLM"/>
    </source>
</evidence>
<feature type="repeat" description="ANK" evidence="3">
    <location>
        <begin position="452"/>
        <end position="473"/>
    </location>
</feature>
<dbReference type="SUPFAM" id="SSF48403">
    <property type="entry name" value="Ankyrin repeat"/>
    <property type="match status" value="3"/>
</dbReference>
<feature type="repeat" description="ANK" evidence="3">
    <location>
        <begin position="1053"/>
        <end position="1073"/>
    </location>
</feature>
<feature type="repeat" description="ANK" evidence="3">
    <location>
        <begin position="918"/>
        <end position="941"/>
    </location>
</feature>
<protein>
    <recommendedName>
        <fullName evidence="7">Death domain-containing protein</fullName>
    </recommendedName>
</protein>
<feature type="region of interest" description="Disordered" evidence="4">
    <location>
        <begin position="116"/>
        <end position="145"/>
    </location>
</feature>
<reference evidence="6" key="1">
    <citation type="journal article" date="2010" name="Nature">
        <title>The Amphimedon queenslandica genome and the evolution of animal complexity.</title>
        <authorList>
            <person name="Srivastava M."/>
            <person name="Simakov O."/>
            <person name="Chapman J."/>
            <person name="Fahey B."/>
            <person name="Gauthier M.E."/>
            <person name="Mitros T."/>
            <person name="Richards G.S."/>
            <person name="Conaco C."/>
            <person name="Dacre M."/>
            <person name="Hellsten U."/>
            <person name="Larroux C."/>
            <person name="Putnam N.H."/>
            <person name="Stanke M."/>
            <person name="Adamska M."/>
            <person name="Darling A."/>
            <person name="Degnan S.M."/>
            <person name="Oakley T.H."/>
            <person name="Plachetzki D.C."/>
            <person name="Zhai Y."/>
            <person name="Adamski M."/>
            <person name="Calcino A."/>
            <person name="Cummins S.F."/>
            <person name="Goodstein D.M."/>
            <person name="Harris C."/>
            <person name="Jackson D.J."/>
            <person name="Leys S.P."/>
            <person name="Shu S."/>
            <person name="Woodcroft B.J."/>
            <person name="Vervoort M."/>
            <person name="Kosik K.S."/>
            <person name="Manning G."/>
            <person name="Degnan B.M."/>
            <person name="Rokhsar D.S."/>
        </authorList>
    </citation>
    <scope>NUCLEOTIDE SEQUENCE [LARGE SCALE GENOMIC DNA]</scope>
</reference>
<dbReference type="InterPro" id="IPR036770">
    <property type="entry name" value="Ankyrin_rpt-contain_sf"/>
</dbReference>
<feature type="repeat" description="ANK" evidence="3">
    <location>
        <begin position="1020"/>
        <end position="1052"/>
    </location>
</feature>
<name>A0AAN0JMH8_AMPQE</name>
<proteinExistence type="predicted"/>
<evidence type="ECO:0000256" key="1">
    <source>
        <dbReference type="ARBA" id="ARBA00022737"/>
    </source>
</evidence>
<dbReference type="EnsemblMetazoa" id="XM_020002650.1">
    <property type="protein sequence ID" value="XP_019858209.1"/>
    <property type="gene ID" value="LOC109586460"/>
</dbReference>
<feature type="repeat" description="ANK" evidence="3">
    <location>
        <begin position="712"/>
        <end position="734"/>
    </location>
</feature>
<evidence type="ECO:0000256" key="2">
    <source>
        <dbReference type="ARBA" id="ARBA00023043"/>
    </source>
</evidence>
<feature type="repeat" description="ANK" evidence="3">
    <location>
        <begin position="1263"/>
        <end position="1296"/>
    </location>
</feature>
<dbReference type="InterPro" id="IPR011029">
    <property type="entry name" value="DEATH-like_dom_sf"/>
</dbReference>